<comment type="caution">
    <text evidence="2">The sequence shown here is derived from an EMBL/GenBank/DDBJ whole genome shotgun (WGS) entry which is preliminary data.</text>
</comment>
<sequence length="106" mass="11330">MRFTLPLLALAAVAAPLSAQTGEQIVDVRIAIADINLNTAEGRAALEQRIDAQLEKACTVASNSRYDYGRDVIDEKCFSDARADALAKVERVAANQARAGREVAAN</sequence>
<reference evidence="2 3" key="1">
    <citation type="submission" date="2021-04" db="EMBL/GenBank/DDBJ databases">
        <authorList>
            <person name="Pira H."/>
            <person name="Risdian C."/>
            <person name="Wink J."/>
        </authorList>
    </citation>
    <scope>NUCLEOTIDE SEQUENCE [LARGE SCALE GENOMIC DNA]</scope>
    <source>
        <strain evidence="2 3">WH131</strain>
    </source>
</reference>
<organism evidence="2 3">
    <name type="scientific">Erythrobacter ani</name>
    <dbReference type="NCBI Taxonomy" id="2827235"/>
    <lineage>
        <taxon>Bacteria</taxon>
        <taxon>Pseudomonadati</taxon>
        <taxon>Pseudomonadota</taxon>
        <taxon>Alphaproteobacteria</taxon>
        <taxon>Sphingomonadales</taxon>
        <taxon>Erythrobacteraceae</taxon>
        <taxon>Erythrobacter/Porphyrobacter group</taxon>
        <taxon>Erythrobacter</taxon>
    </lineage>
</organism>
<dbReference type="NCBIfam" id="TIGR04433">
    <property type="entry name" value="UrcA_uranyl"/>
    <property type="match status" value="1"/>
</dbReference>
<evidence type="ECO:0000313" key="2">
    <source>
        <dbReference type="EMBL" id="MBV7265303.1"/>
    </source>
</evidence>
<gene>
    <name evidence="2" type="ORF">KCG45_03870</name>
</gene>
<accession>A0ABS6SJW0</accession>
<evidence type="ECO:0000313" key="3">
    <source>
        <dbReference type="Proteomes" id="UP000699975"/>
    </source>
</evidence>
<evidence type="ECO:0000256" key="1">
    <source>
        <dbReference type="SAM" id="SignalP"/>
    </source>
</evidence>
<dbReference type="RefSeq" id="WP_218315780.1">
    <property type="nucleotide sequence ID" value="NZ_JAGSPB010000001.1"/>
</dbReference>
<dbReference type="EMBL" id="JAGSPB010000001">
    <property type="protein sequence ID" value="MBV7265303.1"/>
    <property type="molecule type" value="Genomic_DNA"/>
</dbReference>
<feature type="chain" id="PRO_5046189743" evidence="1">
    <location>
        <begin position="20"/>
        <end position="106"/>
    </location>
</feature>
<feature type="signal peptide" evidence="1">
    <location>
        <begin position="1"/>
        <end position="19"/>
    </location>
</feature>
<dbReference type="InterPro" id="IPR030972">
    <property type="entry name" value="UrcA_uranyl"/>
</dbReference>
<name>A0ABS6SJW0_9SPHN</name>
<proteinExistence type="predicted"/>
<keyword evidence="1" id="KW-0732">Signal</keyword>
<dbReference type="Proteomes" id="UP000699975">
    <property type="component" value="Unassembled WGS sequence"/>
</dbReference>
<keyword evidence="3" id="KW-1185">Reference proteome</keyword>
<protein>
    <submittedName>
        <fullName evidence="2">UrcA family protein</fullName>
    </submittedName>
</protein>